<feature type="domain" description="Tyr recombinase" evidence="5">
    <location>
        <begin position="169"/>
        <end position="378"/>
    </location>
</feature>
<keyword evidence="3" id="KW-0238">DNA-binding</keyword>
<reference evidence="7" key="1">
    <citation type="submission" date="2017-02" db="EMBL/GenBank/DDBJ databases">
        <authorList>
            <person name="Varghese N."/>
            <person name="Submissions S."/>
        </authorList>
    </citation>
    <scope>NUCLEOTIDE SEQUENCE [LARGE SCALE GENOMIC DNA]</scope>
    <source>
        <strain evidence="7">R11H</strain>
    </source>
</reference>
<keyword evidence="2" id="KW-0229">DNA integration</keyword>
<dbReference type="RefSeq" id="WP_079639615.1">
    <property type="nucleotide sequence ID" value="NZ_FUYP01000023.1"/>
</dbReference>
<dbReference type="PANTHER" id="PTHR30349">
    <property type="entry name" value="PHAGE INTEGRASE-RELATED"/>
    <property type="match status" value="1"/>
</dbReference>
<dbReference type="PROSITE" id="PS51898">
    <property type="entry name" value="TYR_RECOMBINASE"/>
    <property type="match status" value="1"/>
</dbReference>
<evidence type="ECO:0000256" key="1">
    <source>
        <dbReference type="ARBA" id="ARBA00008857"/>
    </source>
</evidence>
<dbReference type="GO" id="GO:0015074">
    <property type="term" value="P:DNA integration"/>
    <property type="evidence" value="ECO:0007669"/>
    <property type="project" value="UniProtKB-KW"/>
</dbReference>
<evidence type="ECO:0000256" key="2">
    <source>
        <dbReference type="ARBA" id="ARBA00022908"/>
    </source>
</evidence>
<dbReference type="GO" id="GO:0006310">
    <property type="term" value="P:DNA recombination"/>
    <property type="evidence" value="ECO:0007669"/>
    <property type="project" value="UniProtKB-KW"/>
</dbReference>
<dbReference type="Pfam" id="PF00589">
    <property type="entry name" value="Phage_integrase"/>
    <property type="match status" value="1"/>
</dbReference>
<dbReference type="SUPFAM" id="SSF56349">
    <property type="entry name" value="DNA breaking-rejoining enzymes"/>
    <property type="match status" value="1"/>
</dbReference>
<evidence type="ECO:0000259" key="5">
    <source>
        <dbReference type="PROSITE" id="PS51898"/>
    </source>
</evidence>
<keyword evidence="7" id="KW-1185">Reference proteome</keyword>
<dbReference type="InterPro" id="IPR002104">
    <property type="entry name" value="Integrase_catalytic"/>
</dbReference>
<dbReference type="CDD" id="cd01189">
    <property type="entry name" value="INT_ICEBs1_C_like"/>
    <property type="match status" value="1"/>
</dbReference>
<dbReference type="Proteomes" id="UP000190044">
    <property type="component" value="Unassembled WGS sequence"/>
</dbReference>
<evidence type="ECO:0000256" key="3">
    <source>
        <dbReference type="ARBA" id="ARBA00023125"/>
    </source>
</evidence>
<dbReference type="PANTHER" id="PTHR30349:SF64">
    <property type="entry name" value="PROPHAGE INTEGRASE INTD-RELATED"/>
    <property type="match status" value="1"/>
</dbReference>
<dbReference type="AlphaFoldDB" id="A0A1T5ENI2"/>
<dbReference type="OrthoDB" id="6388170at2"/>
<name>A0A1T5ENI2_9SPHN</name>
<sequence length="386" mass="43163">MSIRKRIWTAPDGTERQAWQVDYRDAAGKRRSKQFDKKRDADAHLDAVKRELHDGTHTHHRDSITVSEAADLLVAHAEANDLERSTVKRYRELADIHLKPRIGAKKLSELTKPMVEELRLELLADLSRPMAGKVLAHLSMIINRAMDLGKVGKNVARSVRVAKAKRDVEKVVPPDRADLKKMIKAATDDERALIMTAITTGLRSSELRGLRWADIDLKAAKLTVTQRADQWGVIGPPKSEAGRRTIPIPPQLVAELKRWKLKSPPSSLDLAFPSSTGTPQRHNNMLRRTYFPLQVRAGLGVPKHNKAGEAIVDKDGAPVLTGKYGFHQMRHAAASGWIANLIDLKRLQVWMGHENIETTINIYGHLLVDSGRDAELAKRASRDLFG</sequence>
<protein>
    <submittedName>
        <fullName evidence="6">Phage integrase family protein</fullName>
    </submittedName>
</protein>
<proteinExistence type="inferred from homology"/>
<dbReference type="EMBL" id="FUYP01000023">
    <property type="protein sequence ID" value="SKB85446.1"/>
    <property type="molecule type" value="Genomic_DNA"/>
</dbReference>
<organism evidence="6 7">
    <name type="scientific">Sphingopyxis flava</name>
    <dbReference type="NCBI Taxonomy" id="1507287"/>
    <lineage>
        <taxon>Bacteria</taxon>
        <taxon>Pseudomonadati</taxon>
        <taxon>Pseudomonadota</taxon>
        <taxon>Alphaproteobacteria</taxon>
        <taxon>Sphingomonadales</taxon>
        <taxon>Sphingomonadaceae</taxon>
        <taxon>Sphingopyxis</taxon>
    </lineage>
</organism>
<dbReference type="InterPro" id="IPR010998">
    <property type="entry name" value="Integrase_recombinase_N"/>
</dbReference>
<dbReference type="InterPro" id="IPR011010">
    <property type="entry name" value="DNA_brk_join_enz"/>
</dbReference>
<evidence type="ECO:0000313" key="6">
    <source>
        <dbReference type="EMBL" id="SKB85446.1"/>
    </source>
</evidence>
<dbReference type="Gene3D" id="1.10.443.10">
    <property type="entry name" value="Intergrase catalytic core"/>
    <property type="match status" value="1"/>
</dbReference>
<dbReference type="InterPro" id="IPR013762">
    <property type="entry name" value="Integrase-like_cat_sf"/>
</dbReference>
<evidence type="ECO:0000313" key="7">
    <source>
        <dbReference type="Proteomes" id="UP000190044"/>
    </source>
</evidence>
<comment type="similarity">
    <text evidence="1">Belongs to the 'phage' integrase family.</text>
</comment>
<evidence type="ECO:0000256" key="4">
    <source>
        <dbReference type="ARBA" id="ARBA00023172"/>
    </source>
</evidence>
<keyword evidence="4" id="KW-0233">DNA recombination</keyword>
<accession>A0A1T5ENI2</accession>
<dbReference type="Gene3D" id="1.10.150.130">
    <property type="match status" value="1"/>
</dbReference>
<dbReference type="GO" id="GO:0003677">
    <property type="term" value="F:DNA binding"/>
    <property type="evidence" value="ECO:0007669"/>
    <property type="project" value="UniProtKB-KW"/>
</dbReference>
<gene>
    <name evidence="6" type="ORF">SAMN06295937_102359</name>
</gene>
<dbReference type="InterPro" id="IPR050090">
    <property type="entry name" value="Tyrosine_recombinase_XerCD"/>
</dbReference>